<feature type="compositionally biased region" description="Polar residues" evidence="1">
    <location>
        <begin position="1"/>
        <end position="18"/>
    </location>
</feature>
<sequence length="78" mass="8808">MPPSHTSSMDNNTGSHWSASRPPPNQKPSRDSRLAKFENDKDYDLAHRFHSGERRPQTIEGMLGQHFANLPRATTNGH</sequence>
<evidence type="ECO:0000313" key="3">
    <source>
        <dbReference type="Proteomes" id="UP001055172"/>
    </source>
</evidence>
<dbReference type="AlphaFoldDB" id="A0AA37GB45"/>
<keyword evidence="3" id="KW-1185">Reference proteome</keyword>
<feature type="region of interest" description="Disordered" evidence="1">
    <location>
        <begin position="1"/>
        <end position="32"/>
    </location>
</feature>
<reference evidence="2 3" key="1">
    <citation type="submission" date="2021-07" db="EMBL/GenBank/DDBJ databases">
        <title>Genome data of Colletotrichum spaethianum.</title>
        <authorList>
            <person name="Utami Y.D."/>
            <person name="Hiruma K."/>
        </authorList>
    </citation>
    <scope>NUCLEOTIDE SEQUENCE [LARGE SCALE GENOMIC DNA]</scope>
    <source>
        <strain evidence="2 3">MAFF 242679</strain>
    </source>
</reference>
<name>A0AA37GB45_9PEZI</name>
<comment type="caution">
    <text evidence="2">The sequence shown here is derived from an EMBL/GenBank/DDBJ whole genome shotgun (WGS) entry which is preliminary data.</text>
</comment>
<dbReference type="Proteomes" id="UP001055172">
    <property type="component" value="Unassembled WGS sequence"/>
</dbReference>
<evidence type="ECO:0000313" key="2">
    <source>
        <dbReference type="EMBL" id="GJC77656.1"/>
    </source>
</evidence>
<protein>
    <submittedName>
        <fullName evidence="2">Uncharacterized protein</fullName>
    </submittedName>
</protein>
<organism evidence="2 3">
    <name type="scientific">Colletotrichum liriopes</name>
    <dbReference type="NCBI Taxonomy" id="708192"/>
    <lineage>
        <taxon>Eukaryota</taxon>
        <taxon>Fungi</taxon>
        <taxon>Dikarya</taxon>
        <taxon>Ascomycota</taxon>
        <taxon>Pezizomycotina</taxon>
        <taxon>Sordariomycetes</taxon>
        <taxon>Hypocreomycetidae</taxon>
        <taxon>Glomerellales</taxon>
        <taxon>Glomerellaceae</taxon>
        <taxon>Colletotrichum</taxon>
        <taxon>Colletotrichum spaethianum species complex</taxon>
    </lineage>
</organism>
<gene>
    <name evidence="2" type="ORF">ColLi_00494</name>
</gene>
<evidence type="ECO:0000256" key="1">
    <source>
        <dbReference type="SAM" id="MobiDB-lite"/>
    </source>
</evidence>
<proteinExistence type="predicted"/>
<accession>A0AA37GB45</accession>
<dbReference type="EMBL" id="BPPX01000001">
    <property type="protein sequence ID" value="GJC77656.1"/>
    <property type="molecule type" value="Genomic_DNA"/>
</dbReference>